<name>A0ABQ4SW81_9HYPH</name>
<keyword evidence="3" id="KW-1185">Reference proteome</keyword>
<dbReference type="Gene3D" id="1.10.1470.10">
    <property type="entry name" value="YjbJ"/>
    <property type="match status" value="1"/>
</dbReference>
<organism evidence="2 3">
    <name type="scientific">Methylobacterium jeotgali</name>
    <dbReference type="NCBI Taxonomy" id="381630"/>
    <lineage>
        <taxon>Bacteria</taxon>
        <taxon>Pseudomonadati</taxon>
        <taxon>Pseudomonadota</taxon>
        <taxon>Alphaproteobacteria</taxon>
        <taxon>Hyphomicrobiales</taxon>
        <taxon>Methylobacteriaceae</taxon>
        <taxon>Methylobacterium</taxon>
    </lineage>
</organism>
<feature type="transmembrane region" description="Helical" evidence="1">
    <location>
        <begin position="117"/>
        <end position="134"/>
    </location>
</feature>
<comment type="caution">
    <text evidence="2">The sequence shown here is derived from an EMBL/GenBank/DDBJ whole genome shotgun (WGS) entry which is preliminary data.</text>
</comment>
<reference evidence="2" key="2">
    <citation type="submission" date="2021-08" db="EMBL/GenBank/DDBJ databases">
        <authorList>
            <person name="Tani A."/>
            <person name="Ola A."/>
            <person name="Ogura Y."/>
            <person name="Katsura K."/>
            <person name="Hayashi T."/>
        </authorList>
    </citation>
    <scope>NUCLEOTIDE SEQUENCE</scope>
    <source>
        <strain evidence="2">LMG 23639</strain>
    </source>
</reference>
<proteinExistence type="predicted"/>
<dbReference type="Proteomes" id="UP001055102">
    <property type="component" value="Unassembled WGS sequence"/>
</dbReference>
<keyword evidence="1" id="KW-1133">Transmembrane helix</keyword>
<keyword evidence="1" id="KW-0812">Transmembrane</keyword>
<evidence type="ECO:0000313" key="3">
    <source>
        <dbReference type="Proteomes" id="UP001055102"/>
    </source>
</evidence>
<protein>
    <recommendedName>
        <fullName evidence="4">CsbD family protein</fullName>
    </recommendedName>
</protein>
<accession>A0ABQ4SW81</accession>
<evidence type="ECO:0000256" key="1">
    <source>
        <dbReference type="SAM" id="Phobius"/>
    </source>
</evidence>
<evidence type="ECO:0008006" key="4">
    <source>
        <dbReference type="Google" id="ProtNLM"/>
    </source>
</evidence>
<dbReference type="RefSeq" id="WP_238276622.1">
    <property type="nucleotide sequence ID" value="NZ_BPQR01000045.1"/>
</dbReference>
<evidence type="ECO:0000313" key="2">
    <source>
        <dbReference type="EMBL" id="GJE07454.1"/>
    </source>
</evidence>
<dbReference type="SUPFAM" id="SSF69047">
    <property type="entry name" value="Hypothetical protein YjbJ"/>
    <property type="match status" value="1"/>
</dbReference>
<sequence>MNRDRIEGGFRNLRGRGKTALGALAGRPRPQIEGAIDQAAGALRHEYGRAREHSEALYRDGEHLYRETRERGEALIGEARERGRHIRHEAGKRGRHYRHEAEARGRALVQRADDNRGTTLLLVAAAAFGLGLIVRGRR</sequence>
<dbReference type="InterPro" id="IPR036629">
    <property type="entry name" value="YjbJ_sf"/>
</dbReference>
<keyword evidence="1" id="KW-0472">Membrane</keyword>
<dbReference type="EMBL" id="BPQR01000045">
    <property type="protein sequence ID" value="GJE07454.1"/>
    <property type="molecule type" value="Genomic_DNA"/>
</dbReference>
<gene>
    <name evidence="2" type="ORF">AOPFMNJM_2783</name>
</gene>
<reference evidence="2" key="1">
    <citation type="journal article" date="2021" name="Front. Microbiol.">
        <title>Comprehensive Comparative Genomics and Phenotyping of Methylobacterium Species.</title>
        <authorList>
            <person name="Alessa O."/>
            <person name="Ogura Y."/>
            <person name="Fujitani Y."/>
            <person name="Takami H."/>
            <person name="Hayashi T."/>
            <person name="Sahin N."/>
            <person name="Tani A."/>
        </authorList>
    </citation>
    <scope>NUCLEOTIDE SEQUENCE</scope>
    <source>
        <strain evidence="2">LMG 23639</strain>
    </source>
</reference>